<feature type="transmembrane region" description="Helical" evidence="12">
    <location>
        <begin position="245"/>
        <end position="268"/>
    </location>
</feature>
<dbReference type="GO" id="GO:0007166">
    <property type="term" value="P:cell surface receptor signaling pathway"/>
    <property type="evidence" value="ECO:0000318"/>
    <property type="project" value="GO_Central"/>
</dbReference>
<dbReference type="SMART" id="SM00409">
    <property type="entry name" value="IG"/>
    <property type="match status" value="1"/>
</dbReference>
<dbReference type="InterPro" id="IPR013106">
    <property type="entry name" value="Ig_V-set"/>
</dbReference>
<evidence type="ECO:0000256" key="12">
    <source>
        <dbReference type="SAM" id="Phobius"/>
    </source>
</evidence>
<evidence type="ECO:0000256" key="8">
    <source>
        <dbReference type="ARBA" id="ARBA00023170"/>
    </source>
</evidence>
<dbReference type="InParanoid" id="A0A6I8NAN6"/>
<evidence type="ECO:0000259" key="14">
    <source>
        <dbReference type="PROSITE" id="PS50835"/>
    </source>
</evidence>
<keyword evidence="9" id="KW-0325">Glycoprotein</keyword>
<feature type="domain" description="Ig-like" evidence="14">
    <location>
        <begin position="132"/>
        <end position="225"/>
    </location>
</feature>
<organism evidence="15 16">
    <name type="scientific">Ornithorhynchus anatinus</name>
    <name type="common">Duckbill platypus</name>
    <dbReference type="NCBI Taxonomy" id="9258"/>
    <lineage>
        <taxon>Eukaryota</taxon>
        <taxon>Metazoa</taxon>
        <taxon>Chordata</taxon>
        <taxon>Craniata</taxon>
        <taxon>Vertebrata</taxon>
        <taxon>Euteleostomi</taxon>
        <taxon>Mammalia</taxon>
        <taxon>Monotremata</taxon>
        <taxon>Ornithorhynchidae</taxon>
        <taxon>Ornithorhynchus</taxon>
    </lineage>
</organism>
<evidence type="ECO:0000256" key="6">
    <source>
        <dbReference type="ARBA" id="ARBA00023136"/>
    </source>
</evidence>
<dbReference type="InterPro" id="IPR007110">
    <property type="entry name" value="Ig-like_dom"/>
</dbReference>
<evidence type="ECO:0000256" key="3">
    <source>
        <dbReference type="ARBA" id="ARBA00022692"/>
    </source>
</evidence>
<dbReference type="PANTHER" id="PTHR25466:SF2">
    <property type="entry name" value="T-LYMPHOCYTE ACTIVATION ANTIGEN CD86"/>
    <property type="match status" value="1"/>
</dbReference>
<dbReference type="Pfam" id="PF07686">
    <property type="entry name" value="V-set"/>
    <property type="match status" value="1"/>
</dbReference>
<proteinExistence type="predicted"/>
<dbReference type="GO" id="GO:0071222">
    <property type="term" value="P:cellular response to lipopolysaccharide"/>
    <property type="evidence" value="ECO:0000318"/>
    <property type="project" value="GO_Central"/>
</dbReference>
<dbReference type="GeneTree" id="ENSGT00940000161500"/>
<keyword evidence="5 12" id="KW-1133">Transmembrane helix</keyword>
<evidence type="ECO:0000256" key="11">
    <source>
        <dbReference type="SAM" id="MobiDB-lite"/>
    </source>
</evidence>
<dbReference type="AlphaFoldDB" id="A0A6I8NAN6"/>
<evidence type="ECO:0000256" key="4">
    <source>
        <dbReference type="ARBA" id="ARBA00022729"/>
    </source>
</evidence>
<feature type="region of interest" description="Disordered" evidence="11">
    <location>
        <begin position="278"/>
        <end position="330"/>
    </location>
</feature>
<dbReference type="InterPro" id="IPR036179">
    <property type="entry name" value="Ig-like_dom_sf"/>
</dbReference>
<reference evidence="15" key="1">
    <citation type="submission" date="2025-08" db="UniProtKB">
        <authorList>
            <consortium name="Ensembl"/>
        </authorList>
    </citation>
    <scope>IDENTIFICATION</scope>
    <source>
        <strain evidence="15">Glennie</strain>
    </source>
</reference>
<keyword evidence="4 13" id="KW-0732">Signal</keyword>
<dbReference type="RefSeq" id="XP_028937333.1">
    <property type="nucleotide sequence ID" value="XM_029081500.2"/>
</dbReference>
<feature type="chain" id="PRO_5026192452" evidence="13">
    <location>
        <begin position="21"/>
        <end position="330"/>
    </location>
</feature>
<dbReference type="InterPro" id="IPR013783">
    <property type="entry name" value="Ig-like_fold"/>
</dbReference>
<dbReference type="GO" id="GO:0006955">
    <property type="term" value="P:immune response"/>
    <property type="evidence" value="ECO:0000318"/>
    <property type="project" value="GO_Central"/>
</dbReference>
<dbReference type="PROSITE" id="PS50835">
    <property type="entry name" value="IG_LIKE"/>
    <property type="match status" value="2"/>
</dbReference>
<dbReference type="KEGG" id="oaa:100086970"/>
<evidence type="ECO:0000256" key="2">
    <source>
        <dbReference type="ARBA" id="ARBA00022475"/>
    </source>
</evidence>
<keyword evidence="3 12" id="KW-0812">Transmembrane</keyword>
<dbReference type="Bgee" id="ENSOANG00000038962">
    <property type="expression patterns" value="Expressed in liver and 7 other cell types or tissues"/>
</dbReference>
<evidence type="ECO:0000256" key="5">
    <source>
        <dbReference type="ARBA" id="ARBA00022989"/>
    </source>
</evidence>
<comment type="subcellular location">
    <subcellularLocation>
        <location evidence="1">Cell membrane</location>
        <topology evidence="1">Single-pass type I membrane protein</topology>
    </subcellularLocation>
</comment>
<keyword evidence="8" id="KW-0675">Receptor</keyword>
<dbReference type="OMA" id="LPCQFTN"/>
<evidence type="ECO:0000256" key="7">
    <source>
        <dbReference type="ARBA" id="ARBA00023157"/>
    </source>
</evidence>
<dbReference type="Ensembl" id="ENSOANT00000048551.1">
    <property type="protein sequence ID" value="ENSOANP00000038081.1"/>
    <property type="gene ID" value="ENSOANG00000038962.1"/>
</dbReference>
<keyword evidence="7" id="KW-1015">Disulfide bond</keyword>
<evidence type="ECO:0000313" key="15">
    <source>
        <dbReference type="Ensembl" id="ENSOANP00000038081.1"/>
    </source>
</evidence>
<evidence type="ECO:0000313" key="16">
    <source>
        <dbReference type="Proteomes" id="UP000002279"/>
    </source>
</evidence>
<keyword evidence="6 12" id="KW-0472">Membrane</keyword>
<evidence type="ECO:0000256" key="1">
    <source>
        <dbReference type="ARBA" id="ARBA00004251"/>
    </source>
</evidence>
<sequence length="330" mass="36585">MDLSIPLFLLLPLLFAATSGEYQVEAYFNGTAELPCNYKVDQYPLDDLVIFWQREVALFELFHGQEKRDNIDPRYINRTSFNRSALSLRLGPVQLEDQGLYKCLVLFYKLQGHNVLHQFPLRLVVVANFSRPEIVSHFNGTLQAGEEVNLSCSAVGGYPKPRRLSWVVKTENSTAEPHSEMHVSQVPGTKLFEVSSWLTVQAWQAPGTNVSCVLHTLRPSGSLVSELYHLEVPTPPIQPAPPGHLLTWIAVLGILSVMVAGTVALLIMKKGRKCPWPRDREGAARQNVTGRAEVPAERAEAVELMGGPRAEGAEGYRPCGSTSEKARGPF</sequence>
<dbReference type="OrthoDB" id="5857426at2759"/>
<dbReference type="SMART" id="SM00406">
    <property type="entry name" value="IGv"/>
    <property type="match status" value="1"/>
</dbReference>
<dbReference type="InterPro" id="IPR051713">
    <property type="entry name" value="T-cell_Activation_Regulation"/>
</dbReference>
<keyword evidence="10" id="KW-0393">Immunoglobulin domain</keyword>
<evidence type="ECO:0000256" key="9">
    <source>
        <dbReference type="ARBA" id="ARBA00023180"/>
    </source>
</evidence>
<accession>A0A6I8NAN6</accession>
<feature type="domain" description="Ig-like" evidence="14">
    <location>
        <begin position="6"/>
        <end position="105"/>
    </location>
</feature>
<dbReference type="GO" id="GO:0042102">
    <property type="term" value="P:positive regulation of T cell proliferation"/>
    <property type="evidence" value="ECO:0000318"/>
    <property type="project" value="GO_Central"/>
</dbReference>
<dbReference type="GO" id="GO:0042130">
    <property type="term" value="P:negative regulation of T cell proliferation"/>
    <property type="evidence" value="ECO:0000318"/>
    <property type="project" value="GO_Central"/>
</dbReference>
<feature type="signal peptide" evidence="13">
    <location>
        <begin position="1"/>
        <end position="20"/>
    </location>
</feature>
<dbReference type="SUPFAM" id="SSF48726">
    <property type="entry name" value="Immunoglobulin"/>
    <property type="match status" value="2"/>
</dbReference>
<protein>
    <submittedName>
        <fullName evidence="15">CD86 molecule</fullName>
    </submittedName>
</protein>
<dbReference type="CTD" id="942"/>
<dbReference type="GO" id="GO:0009897">
    <property type="term" value="C:external side of plasma membrane"/>
    <property type="evidence" value="ECO:0000318"/>
    <property type="project" value="GO_Central"/>
</dbReference>
<dbReference type="FunCoup" id="A0A6I8NAN6">
    <property type="interactions" value="361"/>
</dbReference>
<dbReference type="InterPro" id="IPR013162">
    <property type="entry name" value="CD80_C2-set"/>
</dbReference>
<name>A0A6I8NAN6_ORNAN</name>
<dbReference type="GO" id="GO:0031295">
    <property type="term" value="P:T cell costimulation"/>
    <property type="evidence" value="ECO:0000318"/>
    <property type="project" value="GO_Central"/>
</dbReference>
<evidence type="ECO:0000256" key="10">
    <source>
        <dbReference type="ARBA" id="ARBA00023319"/>
    </source>
</evidence>
<keyword evidence="16" id="KW-1185">Reference proteome</keyword>
<dbReference type="RefSeq" id="XP_028937334.1">
    <property type="nucleotide sequence ID" value="XM_029081501.2"/>
</dbReference>
<dbReference type="PANTHER" id="PTHR25466">
    <property type="entry name" value="T-LYMPHOCYTE ACTIVATION ANTIGEN"/>
    <property type="match status" value="1"/>
</dbReference>
<keyword evidence="2" id="KW-1003">Cell membrane</keyword>
<evidence type="ECO:0000256" key="13">
    <source>
        <dbReference type="SAM" id="SignalP"/>
    </source>
</evidence>
<gene>
    <name evidence="15" type="primary">CD86</name>
</gene>
<dbReference type="Pfam" id="PF08205">
    <property type="entry name" value="C2-set_2"/>
    <property type="match status" value="1"/>
</dbReference>
<dbReference type="Gene3D" id="2.60.40.10">
    <property type="entry name" value="Immunoglobulins"/>
    <property type="match status" value="2"/>
</dbReference>
<reference evidence="15" key="2">
    <citation type="submission" date="2025-09" db="UniProtKB">
        <authorList>
            <consortium name="Ensembl"/>
        </authorList>
    </citation>
    <scope>IDENTIFICATION</scope>
    <source>
        <strain evidence="15">Glennie</strain>
    </source>
</reference>
<dbReference type="Proteomes" id="UP000002279">
    <property type="component" value="Unplaced"/>
</dbReference>
<dbReference type="InterPro" id="IPR003599">
    <property type="entry name" value="Ig_sub"/>
</dbReference>
<dbReference type="GeneID" id="100086970"/>